<dbReference type="InterPro" id="IPR011576">
    <property type="entry name" value="Pyridox_Oxase_N"/>
</dbReference>
<accession>A0A2U1SLJ2</accession>
<dbReference type="Proteomes" id="UP000245137">
    <property type="component" value="Unassembled WGS sequence"/>
</dbReference>
<dbReference type="RefSeq" id="WP_108918606.1">
    <property type="nucleotide sequence ID" value="NZ_BGJY01000046.1"/>
</dbReference>
<evidence type="ECO:0000313" key="2">
    <source>
        <dbReference type="EMBL" id="PWB92487.1"/>
    </source>
</evidence>
<dbReference type="SUPFAM" id="SSF50475">
    <property type="entry name" value="FMN-binding split barrel"/>
    <property type="match status" value="1"/>
</dbReference>
<dbReference type="EMBL" id="PUIV01000050">
    <property type="protein sequence ID" value="PWB92487.1"/>
    <property type="molecule type" value="Genomic_DNA"/>
</dbReference>
<evidence type="ECO:0000313" key="3">
    <source>
        <dbReference type="Proteomes" id="UP000245137"/>
    </source>
</evidence>
<evidence type="ECO:0000259" key="1">
    <source>
        <dbReference type="Pfam" id="PF01243"/>
    </source>
</evidence>
<dbReference type="PANTHER" id="PTHR39336:SF1">
    <property type="entry name" value="PYRIDOXAMINE PHOSPHATE OXIDASE FAMILY PROTEIN (AFU_ORTHOLOGUE AFUA_6G11440)"/>
    <property type="match status" value="1"/>
</dbReference>
<gene>
    <name evidence="2" type="ORF">C5689_17940</name>
</gene>
<dbReference type="PANTHER" id="PTHR39336">
    <property type="entry name" value="PYRIDOXAMINE PHOSPHATE OXIDASE FAMILY PROTEIN (AFU_ORTHOLOGUE AFUA_6G11440)"/>
    <property type="match status" value="1"/>
</dbReference>
<feature type="domain" description="Pyridoxamine 5'-phosphate oxidase N-terminal" evidence="1">
    <location>
        <begin position="9"/>
        <end position="134"/>
    </location>
</feature>
<keyword evidence="3" id="KW-1185">Reference proteome</keyword>
<dbReference type="Gene3D" id="2.30.110.10">
    <property type="entry name" value="Electron Transport, Fmn-binding Protein, Chain A"/>
    <property type="match status" value="1"/>
</dbReference>
<organism evidence="2 3">
    <name type="scientific">Methylosinus sporium</name>
    <dbReference type="NCBI Taxonomy" id="428"/>
    <lineage>
        <taxon>Bacteria</taxon>
        <taxon>Pseudomonadati</taxon>
        <taxon>Pseudomonadota</taxon>
        <taxon>Alphaproteobacteria</taxon>
        <taxon>Hyphomicrobiales</taxon>
        <taxon>Methylocystaceae</taxon>
        <taxon>Methylosinus</taxon>
    </lineage>
</organism>
<name>A0A2U1SLJ2_METSR</name>
<reference evidence="2 3" key="1">
    <citation type="journal article" date="2018" name="Appl. Microbiol. Biotechnol.">
        <title>Co-cultivation of the strictly anaerobic methanogen Methanosarcina barkeri with aerobic methanotrophs in an oxygen-limited membrane bioreactor.</title>
        <authorList>
            <person name="In 't Zandt M.H."/>
            <person name="van den Bosch T.J.M."/>
            <person name="Rijkers R."/>
            <person name="van Kessel M.A.H.J."/>
            <person name="Jetten M.S.M."/>
            <person name="Welte C.U."/>
        </authorList>
    </citation>
    <scope>NUCLEOTIDE SEQUENCE [LARGE SCALE GENOMIC DNA]</scope>
    <source>
        <strain evidence="2 3">DSM 17706</strain>
    </source>
</reference>
<protein>
    <submittedName>
        <fullName evidence="2">Pyridoxamine 5'-phosphate oxidase</fullName>
    </submittedName>
</protein>
<comment type="caution">
    <text evidence="2">The sequence shown here is derived from an EMBL/GenBank/DDBJ whole genome shotgun (WGS) entry which is preliminary data.</text>
</comment>
<dbReference type="OrthoDB" id="115989at2"/>
<sequence length="192" mass="21167">MSKFFASIEAQHRDFIEKQKLFFVASAAADARVNVSPKSADMLRLIDERTAVYIDRTGSGNETAAHLRADGRLTFMFCALDGAPLILRLYGRGQVLTRGGEAYAHLLRSSFDGAEPPGARQMILLDVESVQTSCGFAVPRYDYAGERDGLDRWAVAKGEDALDAYRREKNRQSIDGLPTGLFEDENLAAEEA</sequence>
<dbReference type="Pfam" id="PF01243">
    <property type="entry name" value="PNPOx_N"/>
    <property type="match status" value="1"/>
</dbReference>
<dbReference type="InterPro" id="IPR012349">
    <property type="entry name" value="Split_barrel_FMN-bd"/>
</dbReference>
<proteinExistence type="predicted"/>
<dbReference type="AlphaFoldDB" id="A0A2U1SLJ2"/>